<evidence type="ECO:0000259" key="1">
    <source>
        <dbReference type="PROSITE" id="PS51186"/>
    </source>
</evidence>
<dbReference type="InterPro" id="IPR015421">
    <property type="entry name" value="PyrdxlP-dep_Trfase_major"/>
</dbReference>
<dbReference type="SUPFAM" id="SSF55729">
    <property type="entry name" value="Acyl-CoA N-acyltransferases (Nat)"/>
    <property type="match status" value="1"/>
</dbReference>
<comment type="caution">
    <text evidence="2">The sequence shown here is derived from an EMBL/GenBank/DDBJ whole genome shotgun (WGS) entry which is preliminary data.</text>
</comment>
<gene>
    <name evidence="2" type="ORF">COT99_00025</name>
</gene>
<dbReference type="InterPro" id="IPR000182">
    <property type="entry name" value="GNAT_dom"/>
</dbReference>
<dbReference type="EMBL" id="PFAR01000001">
    <property type="protein sequence ID" value="PIR93543.1"/>
    <property type="molecule type" value="Genomic_DNA"/>
</dbReference>
<dbReference type="InterPro" id="IPR015424">
    <property type="entry name" value="PyrdxlP-dep_Trfase"/>
</dbReference>
<dbReference type="SUPFAM" id="SSF53383">
    <property type="entry name" value="PLP-dependent transferases"/>
    <property type="match status" value="1"/>
</dbReference>
<dbReference type="PROSITE" id="PS51186">
    <property type="entry name" value="GNAT"/>
    <property type="match status" value="1"/>
</dbReference>
<evidence type="ECO:0000313" key="3">
    <source>
        <dbReference type="Proteomes" id="UP000228626"/>
    </source>
</evidence>
<sequence length="473" mass="55008">MSQYKNYISKDYIIRGSLLALDKNKSWDKLDKRMRTAIRKARTFNPVIKQAEGNKKDVKKFYEFCPPNREDLPEELDKSRQWMFFAYINNKIAGGIIVTEVDNNLFMHFNAVTKEGREKQISSLLIWSIVETFHNSKYQYLDIGASYKPALQKYFTGWATDKYSVIMRPPEYKPQINIYPFNNSSMLTGEDRGFNVDDFLQTKFNGREYNFFPRGMYAIYALFKWFKLQQIIQDDQEVYISTTTDSPYISSCVTSAIEQAACRWSREISPRTKVVFVIHEFGFFNDKATGLKKHCRENNLILVEDCAYAWQSGPAGGFGDYLIYSLSKFFPMQFGAFLVGKKFDFKYIWDNFACADAGKEKKSLAELSYHLPREQQYIKARTENYRYLESIFGKEKSFFNLKKGEVPGAFVLKIESAERAKEISEFVKTFGIECGNYYSNQAIFLPVHQNLNKAHLDYIAGAVRAMYREGCGL</sequence>
<protein>
    <recommendedName>
        <fullName evidence="1">N-acetyltransferase domain-containing protein</fullName>
    </recommendedName>
</protein>
<dbReference type="GO" id="GO:0016747">
    <property type="term" value="F:acyltransferase activity, transferring groups other than amino-acyl groups"/>
    <property type="evidence" value="ECO:0007669"/>
    <property type="project" value="InterPro"/>
</dbReference>
<dbReference type="Proteomes" id="UP000228626">
    <property type="component" value="Unassembled WGS sequence"/>
</dbReference>
<dbReference type="Gene3D" id="3.40.640.10">
    <property type="entry name" value="Type I PLP-dependent aspartate aminotransferase-like (Major domain)"/>
    <property type="match status" value="1"/>
</dbReference>
<dbReference type="InterPro" id="IPR016181">
    <property type="entry name" value="Acyl_CoA_acyltransferase"/>
</dbReference>
<evidence type="ECO:0000313" key="2">
    <source>
        <dbReference type="EMBL" id="PIR93543.1"/>
    </source>
</evidence>
<dbReference type="AlphaFoldDB" id="A0A2H0V382"/>
<name>A0A2H0V382_9BACT</name>
<dbReference type="Gene3D" id="3.40.630.30">
    <property type="match status" value="1"/>
</dbReference>
<feature type="domain" description="N-acetyltransferase" evidence="1">
    <location>
        <begin position="46"/>
        <end position="179"/>
    </location>
</feature>
<proteinExistence type="predicted"/>
<reference evidence="3" key="1">
    <citation type="submission" date="2017-09" db="EMBL/GenBank/DDBJ databases">
        <title>Depth-based differentiation of microbial function through sediment-hosted aquifers and enrichment of novel symbionts in the deep terrestrial subsurface.</title>
        <authorList>
            <person name="Probst A.J."/>
            <person name="Ladd B."/>
            <person name="Jarett J.K."/>
            <person name="Geller-Mcgrath D.E."/>
            <person name="Sieber C.M.K."/>
            <person name="Emerson J.B."/>
            <person name="Anantharaman K."/>
            <person name="Thomas B.C."/>
            <person name="Malmstrom R."/>
            <person name="Stieglmeier M."/>
            <person name="Klingl A."/>
            <person name="Woyke T."/>
            <person name="Ryan C.M."/>
            <person name="Banfield J.F."/>
        </authorList>
    </citation>
    <scope>NUCLEOTIDE SEQUENCE [LARGE SCALE GENOMIC DNA]</scope>
</reference>
<accession>A0A2H0V382</accession>
<organism evidence="2 3">
    <name type="scientific">Candidatus Falkowbacteria bacterium CG10_big_fil_rev_8_21_14_0_10_43_10</name>
    <dbReference type="NCBI Taxonomy" id="1974567"/>
    <lineage>
        <taxon>Bacteria</taxon>
        <taxon>Candidatus Falkowiibacteriota</taxon>
    </lineage>
</organism>